<dbReference type="InterPro" id="IPR034045">
    <property type="entry name" value="Pep_S8_CspA-like"/>
</dbReference>
<evidence type="ECO:0000313" key="8">
    <source>
        <dbReference type="Proteomes" id="UP000284779"/>
    </source>
</evidence>
<evidence type="ECO:0000259" key="6">
    <source>
        <dbReference type="Pfam" id="PF00082"/>
    </source>
</evidence>
<feature type="domain" description="Peptidase S8/S53" evidence="6">
    <location>
        <begin position="421"/>
        <end position="551"/>
    </location>
</feature>
<dbReference type="InterPro" id="IPR000209">
    <property type="entry name" value="Peptidase_S8/S53_dom"/>
</dbReference>
<keyword evidence="4 5" id="KW-0720">Serine protease</keyword>
<dbReference type="GO" id="GO:0006508">
    <property type="term" value="P:proteolysis"/>
    <property type="evidence" value="ECO:0007669"/>
    <property type="project" value="UniProtKB-KW"/>
</dbReference>
<feature type="active site" description="Charge relay system" evidence="5">
    <location>
        <position position="171"/>
    </location>
</feature>
<dbReference type="InterPro" id="IPR015500">
    <property type="entry name" value="Peptidase_S8_subtilisin-rel"/>
</dbReference>
<dbReference type="PRINTS" id="PR00723">
    <property type="entry name" value="SUBTILISIN"/>
</dbReference>
<gene>
    <name evidence="7" type="ORF">DW944_10825</name>
</gene>
<dbReference type="PROSITE" id="PS51892">
    <property type="entry name" value="SUBTILASE"/>
    <property type="match status" value="1"/>
</dbReference>
<dbReference type="RefSeq" id="WP_117971501.1">
    <property type="nucleotide sequence ID" value="NZ_CAUBDO010000017.1"/>
</dbReference>
<evidence type="ECO:0000256" key="4">
    <source>
        <dbReference type="ARBA" id="ARBA00022825"/>
    </source>
</evidence>
<evidence type="ECO:0000256" key="3">
    <source>
        <dbReference type="ARBA" id="ARBA00022801"/>
    </source>
</evidence>
<sequence>MKCNNIILSEEYGDFIGRYNGDISEALTEQAECTQVIDDSYFCAYYRLDMLPTINVANFTYNVIPKLYGLMDTTAVAATGSIRLQNQSGFNLTGRDVIIGFIDTGIDYTNKLFQKSTGQTRILSIWDQTDVKGNPPEGFSYGSEYTREEINRALQADNPLEVVPHRDENGHGTFMAGIACGSYDEQGDFIGAAPDSEIVMVKLKEAKKYLTNYFYAMGSQPLYQENDIMLAASFLKNVAIKQKKPIVIVVGLGCGNGGRAGGSPLDEVLNRIGSKIGNCVVVAAGNEGNERLHYRGTIGIATENTTHNVEFRVGDNVPGFVLELWGNAPDIFSVGFVSPFGESVPRIPVRQGSVENINFVFEQSSIELTYELVESGTGGQLIFMRFKQPSPGIWTIKVYGNNILDGNFNIWGGLRQYTPEGNYFLTPNPDMTLTVPAATENVITFGGYDNVTNAFYPKSGRGFTRENRIKPDLTAPAVNVYGPGISGGYTRRTGTSVACALGAGACAQILQWGIVEDNEPYMKNNYIKNYLIRGAERNRDIRYPSEQWGYGTINVFDSFLILTRT</sequence>
<dbReference type="SUPFAM" id="SSF52743">
    <property type="entry name" value="Subtilisin-like"/>
    <property type="match status" value="1"/>
</dbReference>
<dbReference type="CDD" id="cd07478">
    <property type="entry name" value="Peptidases_S8_CspA-like"/>
    <property type="match status" value="1"/>
</dbReference>
<dbReference type="InterPro" id="IPR036852">
    <property type="entry name" value="Peptidase_S8/S53_dom_sf"/>
</dbReference>
<dbReference type="GO" id="GO:0004252">
    <property type="term" value="F:serine-type endopeptidase activity"/>
    <property type="evidence" value="ECO:0007669"/>
    <property type="project" value="UniProtKB-UniRule"/>
</dbReference>
<dbReference type="AlphaFoldDB" id="A0A413R5J4"/>
<keyword evidence="2 5" id="KW-0645">Protease</keyword>
<protein>
    <submittedName>
        <fullName evidence="7">Peptidase</fullName>
    </submittedName>
</protein>
<dbReference type="GO" id="GO:0005615">
    <property type="term" value="C:extracellular space"/>
    <property type="evidence" value="ECO:0007669"/>
    <property type="project" value="TreeGrafter"/>
</dbReference>
<dbReference type="InterPro" id="IPR023827">
    <property type="entry name" value="Peptidase_S8_Asp-AS"/>
</dbReference>
<feature type="active site" description="Charge relay system" evidence="5">
    <location>
        <position position="103"/>
    </location>
</feature>
<keyword evidence="8" id="KW-1185">Reference proteome</keyword>
<comment type="caution">
    <text evidence="7">The sequence shown here is derived from an EMBL/GenBank/DDBJ whole genome shotgun (WGS) entry which is preliminary data.</text>
</comment>
<evidence type="ECO:0000313" key="7">
    <source>
        <dbReference type="EMBL" id="RHA16977.1"/>
    </source>
</evidence>
<feature type="domain" description="Peptidase S8/S53" evidence="6">
    <location>
        <begin position="94"/>
        <end position="292"/>
    </location>
</feature>
<evidence type="ECO:0000256" key="2">
    <source>
        <dbReference type="ARBA" id="ARBA00022670"/>
    </source>
</evidence>
<dbReference type="EMBL" id="QSFD01000012">
    <property type="protein sequence ID" value="RHA16977.1"/>
    <property type="molecule type" value="Genomic_DNA"/>
</dbReference>
<name>A0A413R5J4_9FIRM</name>
<keyword evidence="3 5" id="KW-0378">Hydrolase</keyword>
<reference evidence="7 8" key="1">
    <citation type="submission" date="2018-08" db="EMBL/GenBank/DDBJ databases">
        <title>A genome reference for cultivated species of the human gut microbiota.</title>
        <authorList>
            <person name="Zou Y."/>
            <person name="Xue W."/>
            <person name="Luo G."/>
        </authorList>
    </citation>
    <scope>NUCLEOTIDE SEQUENCE [LARGE SCALE GENOMIC DNA]</scope>
    <source>
        <strain evidence="7 8">AM44-11BH</strain>
    </source>
</reference>
<dbReference type="PIRSF" id="PIRSF037894">
    <property type="entry name" value="Subtilisin_rel_CspABC"/>
    <property type="match status" value="1"/>
</dbReference>
<dbReference type="Gene3D" id="2.60.120.1290">
    <property type="match status" value="1"/>
</dbReference>
<dbReference type="Pfam" id="PF00082">
    <property type="entry name" value="Peptidase_S8"/>
    <property type="match status" value="2"/>
</dbReference>
<comment type="similarity">
    <text evidence="1 5">Belongs to the peptidase S8 family.</text>
</comment>
<dbReference type="PANTHER" id="PTHR43806">
    <property type="entry name" value="PEPTIDASE S8"/>
    <property type="match status" value="1"/>
</dbReference>
<dbReference type="Gene3D" id="3.40.50.200">
    <property type="entry name" value="Peptidase S8/S53 domain"/>
    <property type="match status" value="1"/>
</dbReference>
<organism evidence="7 8">
    <name type="scientific">Eubacterium ventriosum</name>
    <dbReference type="NCBI Taxonomy" id="39496"/>
    <lineage>
        <taxon>Bacteria</taxon>
        <taxon>Bacillati</taxon>
        <taxon>Bacillota</taxon>
        <taxon>Clostridia</taxon>
        <taxon>Eubacteriales</taxon>
        <taxon>Eubacteriaceae</taxon>
        <taxon>Eubacterium</taxon>
    </lineage>
</organism>
<dbReference type="PANTHER" id="PTHR43806:SF11">
    <property type="entry name" value="CEREVISIN-RELATED"/>
    <property type="match status" value="1"/>
</dbReference>
<evidence type="ECO:0000256" key="1">
    <source>
        <dbReference type="ARBA" id="ARBA00011073"/>
    </source>
</evidence>
<dbReference type="InterPro" id="IPR017310">
    <property type="entry name" value="Pept_S8A_subtilisin_clostridia"/>
</dbReference>
<dbReference type="Proteomes" id="UP000284779">
    <property type="component" value="Unassembled WGS sequence"/>
</dbReference>
<dbReference type="PROSITE" id="PS00136">
    <property type="entry name" value="SUBTILASE_ASP"/>
    <property type="match status" value="1"/>
</dbReference>
<feature type="active site" description="Charge relay system" evidence="5">
    <location>
        <position position="496"/>
    </location>
</feature>
<accession>A0A413R5J4</accession>
<proteinExistence type="inferred from homology"/>
<evidence type="ECO:0000256" key="5">
    <source>
        <dbReference type="PROSITE-ProRule" id="PRU01240"/>
    </source>
</evidence>
<dbReference type="InterPro" id="IPR050131">
    <property type="entry name" value="Peptidase_S8_subtilisin-like"/>
</dbReference>